<dbReference type="Proteomes" id="UP000316714">
    <property type="component" value="Unassembled WGS sequence"/>
</dbReference>
<dbReference type="GO" id="GO:0015293">
    <property type="term" value="F:symporter activity"/>
    <property type="evidence" value="ECO:0007669"/>
    <property type="project" value="UniProtKB-KW"/>
</dbReference>
<dbReference type="PANTHER" id="PTHR48086:SF3">
    <property type="entry name" value="SODIUM_PROLINE SYMPORTER"/>
    <property type="match status" value="1"/>
</dbReference>
<feature type="transmembrane region" description="Helical" evidence="14">
    <location>
        <begin position="346"/>
        <end position="367"/>
    </location>
</feature>
<evidence type="ECO:0000256" key="2">
    <source>
        <dbReference type="ARBA" id="ARBA00006434"/>
    </source>
</evidence>
<dbReference type="InterPro" id="IPR050277">
    <property type="entry name" value="Sodium:Solute_Symporter"/>
</dbReference>
<dbReference type="Pfam" id="PF00474">
    <property type="entry name" value="SSF"/>
    <property type="match status" value="1"/>
</dbReference>
<keyword evidence="6" id="KW-0769">Symport</keyword>
<evidence type="ECO:0000256" key="6">
    <source>
        <dbReference type="ARBA" id="ARBA00022847"/>
    </source>
</evidence>
<keyword evidence="11" id="KW-0739">Sodium transport</keyword>
<evidence type="ECO:0000313" key="15">
    <source>
        <dbReference type="EMBL" id="TWT35633.1"/>
    </source>
</evidence>
<comment type="catalytic activity">
    <reaction evidence="12">
        <text>L-proline(in) + Na(+)(in) = L-proline(out) + Na(+)(out)</text>
        <dbReference type="Rhea" id="RHEA:28967"/>
        <dbReference type="ChEBI" id="CHEBI:29101"/>
        <dbReference type="ChEBI" id="CHEBI:60039"/>
    </reaction>
</comment>
<dbReference type="PROSITE" id="PS50283">
    <property type="entry name" value="NA_SOLUT_SYMP_3"/>
    <property type="match status" value="1"/>
</dbReference>
<evidence type="ECO:0000256" key="9">
    <source>
        <dbReference type="ARBA" id="ARBA00023065"/>
    </source>
</evidence>
<evidence type="ECO:0000313" key="16">
    <source>
        <dbReference type="Proteomes" id="UP000316714"/>
    </source>
</evidence>
<evidence type="ECO:0000256" key="7">
    <source>
        <dbReference type="ARBA" id="ARBA00022989"/>
    </source>
</evidence>
<evidence type="ECO:0000256" key="11">
    <source>
        <dbReference type="ARBA" id="ARBA00023201"/>
    </source>
</evidence>
<evidence type="ECO:0000256" key="3">
    <source>
        <dbReference type="ARBA" id="ARBA00022448"/>
    </source>
</evidence>
<dbReference type="GO" id="GO:0005886">
    <property type="term" value="C:plasma membrane"/>
    <property type="evidence" value="ECO:0007669"/>
    <property type="project" value="UniProtKB-SubCell"/>
</dbReference>
<dbReference type="GO" id="GO:0006814">
    <property type="term" value="P:sodium ion transport"/>
    <property type="evidence" value="ECO:0007669"/>
    <property type="project" value="UniProtKB-KW"/>
</dbReference>
<evidence type="ECO:0000256" key="10">
    <source>
        <dbReference type="ARBA" id="ARBA00023136"/>
    </source>
</evidence>
<dbReference type="InterPro" id="IPR001734">
    <property type="entry name" value="Na/solute_symporter"/>
</dbReference>
<gene>
    <name evidence="15" type="primary">sglT_1</name>
    <name evidence="15" type="ORF">KOR34_05270</name>
</gene>
<keyword evidence="10 14" id="KW-0472">Membrane</keyword>
<accession>A0A5C5VCE8</accession>
<keyword evidence="3" id="KW-0813">Transport</keyword>
<keyword evidence="8" id="KW-0915">Sodium</keyword>
<keyword evidence="16" id="KW-1185">Reference proteome</keyword>
<organism evidence="15 16">
    <name type="scientific">Posidoniimonas corsicana</name>
    <dbReference type="NCBI Taxonomy" id="1938618"/>
    <lineage>
        <taxon>Bacteria</taxon>
        <taxon>Pseudomonadati</taxon>
        <taxon>Planctomycetota</taxon>
        <taxon>Planctomycetia</taxon>
        <taxon>Pirellulales</taxon>
        <taxon>Lacipirellulaceae</taxon>
        <taxon>Posidoniimonas</taxon>
    </lineage>
</organism>
<evidence type="ECO:0000256" key="13">
    <source>
        <dbReference type="RuleBase" id="RU362091"/>
    </source>
</evidence>
<reference evidence="15 16" key="1">
    <citation type="submission" date="2019-02" db="EMBL/GenBank/DDBJ databases">
        <title>Deep-cultivation of Planctomycetes and their phenomic and genomic characterization uncovers novel biology.</title>
        <authorList>
            <person name="Wiegand S."/>
            <person name="Jogler M."/>
            <person name="Boedeker C."/>
            <person name="Pinto D."/>
            <person name="Vollmers J."/>
            <person name="Rivas-Marin E."/>
            <person name="Kohn T."/>
            <person name="Peeters S.H."/>
            <person name="Heuer A."/>
            <person name="Rast P."/>
            <person name="Oberbeckmann S."/>
            <person name="Bunk B."/>
            <person name="Jeske O."/>
            <person name="Meyerdierks A."/>
            <person name="Storesund J.E."/>
            <person name="Kallscheuer N."/>
            <person name="Luecker S."/>
            <person name="Lage O.M."/>
            <person name="Pohl T."/>
            <person name="Merkel B.J."/>
            <person name="Hornburger P."/>
            <person name="Mueller R.-W."/>
            <person name="Bruemmer F."/>
            <person name="Labrenz M."/>
            <person name="Spormann A.M."/>
            <person name="Op Den Camp H."/>
            <person name="Overmann J."/>
            <person name="Amann R."/>
            <person name="Jetten M.S.M."/>
            <person name="Mascher T."/>
            <person name="Medema M.H."/>
            <person name="Devos D.P."/>
            <person name="Kaster A.-K."/>
            <person name="Ovreas L."/>
            <person name="Rohde M."/>
            <person name="Galperin M.Y."/>
            <person name="Jogler C."/>
        </authorList>
    </citation>
    <scope>NUCLEOTIDE SEQUENCE [LARGE SCALE GENOMIC DNA]</scope>
    <source>
        <strain evidence="15 16">KOR34</strain>
    </source>
</reference>
<evidence type="ECO:0000256" key="12">
    <source>
        <dbReference type="ARBA" id="ARBA00033708"/>
    </source>
</evidence>
<keyword evidence="7 14" id="KW-1133">Transmembrane helix</keyword>
<keyword evidence="4" id="KW-1003">Cell membrane</keyword>
<dbReference type="AlphaFoldDB" id="A0A5C5VCE8"/>
<feature type="transmembrane region" description="Helical" evidence="14">
    <location>
        <begin position="430"/>
        <end position="449"/>
    </location>
</feature>
<feature type="transmembrane region" description="Helical" evidence="14">
    <location>
        <begin position="303"/>
        <end position="326"/>
    </location>
</feature>
<evidence type="ECO:0000256" key="1">
    <source>
        <dbReference type="ARBA" id="ARBA00004651"/>
    </source>
</evidence>
<keyword evidence="9" id="KW-0406">Ion transport</keyword>
<dbReference type="InterPro" id="IPR038377">
    <property type="entry name" value="Na/Glc_symporter_sf"/>
</dbReference>
<comment type="caution">
    <text evidence="15">The sequence shown here is derived from an EMBL/GenBank/DDBJ whole genome shotgun (WGS) entry which is preliminary data.</text>
</comment>
<dbReference type="EMBL" id="SIHJ01000001">
    <property type="protein sequence ID" value="TWT35633.1"/>
    <property type="molecule type" value="Genomic_DNA"/>
</dbReference>
<feature type="transmembrane region" description="Helical" evidence="14">
    <location>
        <begin position="607"/>
        <end position="625"/>
    </location>
</feature>
<feature type="transmembrane region" description="Helical" evidence="14">
    <location>
        <begin position="98"/>
        <end position="118"/>
    </location>
</feature>
<feature type="transmembrane region" description="Helical" evidence="14">
    <location>
        <begin position="213"/>
        <end position="231"/>
    </location>
</feature>
<dbReference type="PANTHER" id="PTHR48086">
    <property type="entry name" value="SODIUM/PROLINE SYMPORTER-RELATED"/>
    <property type="match status" value="1"/>
</dbReference>
<name>A0A5C5VCE8_9BACT</name>
<keyword evidence="5 14" id="KW-0812">Transmembrane</keyword>
<dbReference type="Gene3D" id="1.20.1730.10">
    <property type="entry name" value="Sodium/glucose cotransporter"/>
    <property type="match status" value="1"/>
</dbReference>
<evidence type="ECO:0000256" key="5">
    <source>
        <dbReference type="ARBA" id="ARBA00022692"/>
    </source>
</evidence>
<feature type="transmembrane region" description="Helical" evidence="14">
    <location>
        <begin position="6"/>
        <end position="32"/>
    </location>
</feature>
<proteinExistence type="inferred from homology"/>
<feature type="transmembrane region" description="Helical" evidence="14">
    <location>
        <begin position="461"/>
        <end position="482"/>
    </location>
</feature>
<evidence type="ECO:0000256" key="14">
    <source>
        <dbReference type="SAM" id="Phobius"/>
    </source>
</evidence>
<comment type="subcellular location">
    <subcellularLocation>
        <location evidence="1">Cell membrane</location>
        <topology evidence="1">Multi-pass membrane protein</topology>
    </subcellularLocation>
</comment>
<feature type="transmembrane region" description="Helical" evidence="14">
    <location>
        <begin position="262"/>
        <end position="282"/>
    </location>
</feature>
<comment type="similarity">
    <text evidence="2 13">Belongs to the sodium:solute symporter (SSF) (TC 2.A.21) family.</text>
</comment>
<feature type="transmembrane region" description="Helical" evidence="14">
    <location>
        <begin position="574"/>
        <end position="601"/>
    </location>
</feature>
<feature type="transmembrane region" description="Helical" evidence="14">
    <location>
        <begin position="144"/>
        <end position="167"/>
    </location>
</feature>
<feature type="transmembrane region" description="Helical" evidence="14">
    <location>
        <begin position="511"/>
        <end position="531"/>
    </location>
</feature>
<protein>
    <submittedName>
        <fullName evidence="15">Sodium/glucose cotransporter</fullName>
    </submittedName>
</protein>
<evidence type="ECO:0000256" key="4">
    <source>
        <dbReference type="ARBA" id="ARBA00022475"/>
    </source>
</evidence>
<feature type="transmembrane region" description="Helical" evidence="14">
    <location>
        <begin position="71"/>
        <end position="92"/>
    </location>
</feature>
<feature type="transmembrane region" description="Helical" evidence="14">
    <location>
        <begin position="187"/>
        <end position="206"/>
    </location>
</feature>
<evidence type="ECO:0000256" key="8">
    <source>
        <dbReference type="ARBA" id="ARBA00023053"/>
    </source>
</evidence>
<feature type="transmembrane region" description="Helical" evidence="14">
    <location>
        <begin position="404"/>
        <end position="424"/>
    </location>
</feature>
<sequence length="644" mass="69982">MHACQVLGYATAIDQLLVVLYLFATLVIGLLASRRFRSTACAEQDAAAGGANSEDAYFLAGRRVPGWMNGVSFAATALNADVGPTYCGFAVVVGLPIAFFYLPRFALGWMIAALLFAVRWRQLQIRTGPEFYSLRFSGRRTRFIRVYSALFAVAVNMAPWIGAGLLGVHKVFGPAFGIEDKATTLSIILPILIVYVWIGGFAGVVLTDVMQSLVMLIASAMLVVAVLWEHGGPSGLALAIEAARPADAADILSTWPVWGHRVLGPAVVLAWLIVPTVGRGGAVDLEGQRLFSCRSDRDAARMNIWGTLGLFTMLLLLTLPTLGLLAKQPWLYDARPGRREEAYSMLLGEYLPSGFFGIALAALLASVMSTISSHLSYGAQTLVNDVARQLIPDSRLLSPGSRGAVWVGRVLMLAVLGAGVTVAYYSESLIGIAIVLAGMYGATASVYWGQWWWWRVNFWSWLTAMVGGPCIYVLLGGISVFGHRMPGLLSSLTSWEETRATSESAAQGMDMLQAALSMALTCTAWVVATLITRPEPMPKLVAFYQQAKPMGFWNPVRERCLRENPQFRAPPRGILLRGMLAAAVGALTLIAGVLTASVWFVGRWAEGFLYMATAVAMAVWFSKLFDRQMQLLEADQQTLESRRT</sequence>